<dbReference type="InterPro" id="IPR008258">
    <property type="entry name" value="Transglycosylase_SLT_dom_1"/>
</dbReference>
<dbReference type="SUPFAM" id="SSF53955">
    <property type="entry name" value="Lysozyme-like"/>
    <property type="match status" value="1"/>
</dbReference>
<dbReference type="Proteomes" id="UP000245390">
    <property type="component" value="Unassembled WGS sequence"/>
</dbReference>
<sequence>MLTGIGRTAAIACLLVAQSPAGAQDAADTTVETAQADAGVEAVAAPEAVPAPDVRKDFTFRRVGLPTAGVGKRITVQVDPDAEIYRITPGQSPRRPGDPRPKAALQLPEGVVPEAPTDWDWYWALVSPDRGTDSAARFSAAMATIQKEALKIGTPRLQMLQGIIDEHGSDILMSTVGTQVSPALVLAVIAVESGGKVKAKSHAGAQGIMQLMPATAERFGVKDSLDPRQNIKGGVAYLDWLMNEFNRDPVMALAGYNAGEGAVMAYDGVPPYAETRGYVPKVLAAWNLARTLCSTTPDLVSDGCVFVGPRLANDG</sequence>
<name>A0A316GC24_9RHOB</name>
<evidence type="ECO:0000313" key="5">
    <source>
        <dbReference type="EMBL" id="PWK58481.1"/>
    </source>
</evidence>
<dbReference type="InterPro" id="IPR023346">
    <property type="entry name" value="Lysozyme-like_dom_sf"/>
</dbReference>
<comment type="caution">
    <text evidence="5">The sequence shown here is derived from an EMBL/GenBank/DDBJ whole genome shotgun (WGS) entry which is preliminary data.</text>
</comment>
<feature type="signal peptide" evidence="3">
    <location>
        <begin position="1"/>
        <end position="23"/>
    </location>
</feature>
<evidence type="ECO:0000259" key="4">
    <source>
        <dbReference type="Pfam" id="PF01464"/>
    </source>
</evidence>
<feature type="domain" description="Transglycosylase SLT" evidence="4">
    <location>
        <begin position="178"/>
        <end position="266"/>
    </location>
</feature>
<dbReference type="PANTHER" id="PTHR37423">
    <property type="entry name" value="SOLUBLE LYTIC MUREIN TRANSGLYCOSYLASE-RELATED"/>
    <property type="match status" value="1"/>
</dbReference>
<dbReference type="PANTHER" id="PTHR37423:SF2">
    <property type="entry name" value="MEMBRANE-BOUND LYTIC MUREIN TRANSGLYCOSYLASE C"/>
    <property type="match status" value="1"/>
</dbReference>
<dbReference type="KEGG" id="salo:EF888_02925"/>
<keyword evidence="6" id="KW-1185">Reference proteome</keyword>
<gene>
    <name evidence="5" type="ORF">C8D95_101295</name>
</gene>
<dbReference type="OrthoDB" id="9815002at2"/>
<evidence type="ECO:0000256" key="2">
    <source>
        <dbReference type="ARBA" id="ARBA00009387"/>
    </source>
</evidence>
<evidence type="ECO:0000256" key="1">
    <source>
        <dbReference type="ARBA" id="ARBA00007734"/>
    </source>
</evidence>
<dbReference type="Gene3D" id="1.10.530.10">
    <property type="match status" value="1"/>
</dbReference>
<reference evidence="5 6" key="1">
    <citation type="submission" date="2018-05" db="EMBL/GenBank/DDBJ databases">
        <title>Genomic Encyclopedia of Type Strains, Phase IV (KMG-IV): sequencing the most valuable type-strain genomes for metagenomic binning, comparative biology and taxonomic classification.</title>
        <authorList>
            <person name="Goeker M."/>
        </authorList>
    </citation>
    <scope>NUCLEOTIDE SEQUENCE [LARGE SCALE GENOMIC DNA]</scope>
    <source>
        <strain evidence="5 6">DSM 103371</strain>
    </source>
</reference>
<dbReference type="CDD" id="cd00254">
    <property type="entry name" value="LT-like"/>
    <property type="match status" value="1"/>
</dbReference>
<accession>A0A316GC24</accession>
<proteinExistence type="inferred from homology"/>
<evidence type="ECO:0000313" key="6">
    <source>
        <dbReference type="Proteomes" id="UP000245390"/>
    </source>
</evidence>
<keyword evidence="3" id="KW-0732">Signal</keyword>
<dbReference type="RefSeq" id="WP_109757369.1">
    <property type="nucleotide sequence ID" value="NZ_CP034588.1"/>
</dbReference>
<evidence type="ECO:0000256" key="3">
    <source>
        <dbReference type="SAM" id="SignalP"/>
    </source>
</evidence>
<protein>
    <submittedName>
        <fullName evidence="5">Transglycosylase-like protein with SLT domain</fullName>
    </submittedName>
</protein>
<organism evidence="5 6">
    <name type="scientific">Silicimonas algicola</name>
    <dbReference type="NCBI Taxonomy" id="1826607"/>
    <lineage>
        <taxon>Bacteria</taxon>
        <taxon>Pseudomonadati</taxon>
        <taxon>Pseudomonadota</taxon>
        <taxon>Alphaproteobacteria</taxon>
        <taxon>Rhodobacterales</taxon>
        <taxon>Paracoccaceae</taxon>
    </lineage>
</organism>
<comment type="similarity">
    <text evidence="1">Belongs to the transglycosylase Slt family.</text>
</comment>
<dbReference type="Pfam" id="PF01464">
    <property type="entry name" value="SLT"/>
    <property type="match status" value="1"/>
</dbReference>
<feature type="chain" id="PRO_5016363254" evidence="3">
    <location>
        <begin position="24"/>
        <end position="315"/>
    </location>
</feature>
<dbReference type="EMBL" id="QGGV01000001">
    <property type="protein sequence ID" value="PWK58481.1"/>
    <property type="molecule type" value="Genomic_DNA"/>
</dbReference>
<dbReference type="AlphaFoldDB" id="A0A316GC24"/>
<comment type="similarity">
    <text evidence="2">Belongs to the virb1 family.</text>
</comment>